<dbReference type="PATRIC" id="fig|1454001.3.peg.2834"/>
<evidence type="ECO:0000313" key="1">
    <source>
        <dbReference type="EMBL" id="EXI66043.1"/>
    </source>
</evidence>
<organism evidence="1 2">
    <name type="scientific">Candidatus Accumulibacter adjunctus</name>
    <dbReference type="NCBI Taxonomy" id="1454001"/>
    <lineage>
        <taxon>Bacteria</taxon>
        <taxon>Pseudomonadati</taxon>
        <taxon>Pseudomonadota</taxon>
        <taxon>Betaproteobacteria</taxon>
        <taxon>Candidatus Accumulibacter</taxon>
    </lineage>
</organism>
<name>A0A011M8N0_9PROT</name>
<proteinExistence type="predicted"/>
<dbReference type="AlphaFoldDB" id="A0A011M8N0"/>
<keyword evidence="2" id="KW-1185">Reference proteome</keyword>
<reference evidence="1" key="1">
    <citation type="submission" date="2014-02" db="EMBL/GenBank/DDBJ databases">
        <title>Expanding our view of genomic diversity in Candidatus Accumulibacter clades.</title>
        <authorList>
            <person name="Skennerton C.T."/>
            <person name="Barr J.J."/>
            <person name="Slater F.R."/>
            <person name="Bond P.L."/>
            <person name="Tyson G.W."/>
        </authorList>
    </citation>
    <scope>NUCLEOTIDE SEQUENCE [LARGE SCALE GENOMIC DNA]</scope>
</reference>
<evidence type="ECO:0000313" key="2">
    <source>
        <dbReference type="Proteomes" id="UP000020218"/>
    </source>
</evidence>
<comment type="caution">
    <text evidence="1">The sequence shown here is derived from an EMBL/GenBank/DDBJ whole genome shotgun (WGS) entry which is preliminary data.</text>
</comment>
<gene>
    <name evidence="1" type="ORF">AW08_02782</name>
</gene>
<accession>A0A011M8N0</accession>
<sequence>MAKNETVRLPQESRQADEEACLALKAIAGYSPANQTYSLATVTARYDAMRAA</sequence>
<dbReference type="Proteomes" id="UP000020218">
    <property type="component" value="Unassembled WGS sequence"/>
</dbReference>
<protein>
    <submittedName>
        <fullName evidence="1">Uncharacterized protein</fullName>
    </submittedName>
</protein>
<dbReference type="EMBL" id="JFAX01000017">
    <property type="protein sequence ID" value="EXI66043.1"/>
    <property type="molecule type" value="Genomic_DNA"/>
</dbReference>